<keyword evidence="4 11" id="KW-0067">ATP-binding</keyword>
<evidence type="ECO:0000256" key="3">
    <source>
        <dbReference type="ARBA" id="ARBA00022741"/>
    </source>
</evidence>
<feature type="transmembrane region" description="Helical" evidence="7">
    <location>
        <begin position="197"/>
        <end position="215"/>
    </location>
</feature>
<organism evidence="11 12">
    <name type="scientific">Luteibacter jiangsuensis</name>
    <dbReference type="NCBI Taxonomy" id="637577"/>
    <lineage>
        <taxon>Bacteria</taxon>
        <taxon>Pseudomonadati</taxon>
        <taxon>Pseudomonadota</taxon>
        <taxon>Gammaproteobacteria</taxon>
        <taxon>Lysobacterales</taxon>
        <taxon>Rhodanobacteraceae</taxon>
        <taxon>Luteibacter</taxon>
    </lineage>
</organism>
<evidence type="ECO:0000259" key="9">
    <source>
        <dbReference type="PROSITE" id="PS50929"/>
    </source>
</evidence>
<keyword evidence="5 7" id="KW-1133">Transmembrane helix</keyword>
<evidence type="ECO:0000256" key="1">
    <source>
        <dbReference type="ARBA" id="ARBA00004651"/>
    </source>
</evidence>
<dbReference type="Gene3D" id="3.90.70.10">
    <property type="entry name" value="Cysteine proteinases"/>
    <property type="match status" value="1"/>
</dbReference>
<evidence type="ECO:0000313" key="11">
    <source>
        <dbReference type="EMBL" id="MDQ0008254.1"/>
    </source>
</evidence>
<feature type="domain" description="Peptidase C39" evidence="10">
    <location>
        <begin position="10"/>
        <end position="129"/>
    </location>
</feature>
<dbReference type="Pfam" id="PF03412">
    <property type="entry name" value="Peptidase_C39"/>
    <property type="match status" value="1"/>
</dbReference>
<dbReference type="InterPro" id="IPR005074">
    <property type="entry name" value="Peptidase_C39"/>
</dbReference>
<evidence type="ECO:0000313" key="12">
    <source>
        <dbReference type="Proteomes" id="UP001237737"/>
    </source>
</evidence>
<dbReference type="InterPro" id="IPR003593">
    <property type="entry name" value="AAA+_ATPase"/>
</dbReference>
<feature type="transmembrane region" description="Helical" evidence="7">
    <location>
        <begin position="163"/>
        <end position="185"/>
    </location>
</feature>
<dbReference type="PROSITE" id="PS50893">
    <property type="entry name" value="ABC_TRANSPORTER_2"/>
    <property type="match status" value="1"/>
</dbReference>
<gene>
    <name evidence="11" type="ORF">J2T07_000413</name>
</gene>
<evidence type="ECO:0000256" key="6">
    <source>
        <dbReference type="ARBA" id="ARBA00023136"/>
    </source>
</evidence>
<protein>
    <submittedName>
        <fullName evidence="11">ATP-binding cassette subfamily B protein RaxB</fullName>
    </submittedName>
</protein>
<dbReference type="SUPFAM" id="SSF52540">
    <property type="entry name" value="P-loop containing nucleoside triphosphate hydrolases"/>
    <property type="match status" value="1"/>
</dbReference>
<dbReference type="GO" id="GO:0005524">
    <property type="term" value="F:ATP binding"/>
    <property type="evidence" value="ECO:0007669"/>
    <property type="project" value="UniProtKB-KW"/>
</dbReference>
<feature type="transmembrane region" description="Helical" evidence="7">
    <location>
        <begin position="271"/>
        <end position="292"/>
    </location>
</feature>
<dbReference type="Pfam" id="PF00664">
    <property type="entry name" value="ABC_membrane"/>
    <property type="match status" value="1"/>
</dbReference>
<accession>A0ABT9STE0</accession>
<keyword evidence="12" id="KW-1185">Reference proteome</keyword>
<dbReference type="InterPro" id="IPR003439">
    <property type="entry name" value="ABC_transporter-like_ATP-bd"/>
</dbReference>
<dbReference type="PROSITE" id="PS50929">
    <property type="entry name" value="ABC_TM1F"/>
    <property type="match status" value="1"/>
</dbReference>
<dbReference type="InterPro" id="IPR036640">
    <property type="entry name" value="ABC1_TM_sf"/>
</dbReference>
<evidence type="ECO:0000256" key="4">
    <source>
        <dbReference type="ARBA" id="ARBA00022840"/>
    </source>
</evidence>
<sequence>MRKRLPVILQAEITECGLACATMIGQYYGHRIDLSWMRTRYASSLSGMSLRRTASVVDDLGLKARVIRCSPNVLQRFGRPLILYWGNNHFVVFDGVKRDRYIVHDPAKGRCEIDAAEFSRQFSGYAIDAEPDENFEVIAYRKPPRFGNEVRNIMRSLVGAGTLLLLVAVCLELTGLVGPLLLQWVIERVIGARDVNLLYLLSGLFAFAILLKATLSVARDWSIASVSASFVRRWGSDVFHHLLRLPLPYFEKRNIGDVLSRYLSIQSIQSILSTNIISSIIDGGTSLIALALISAYSWWFTLLAASTLLVYGSIRLFIYTPLMLANQEQLNASARQESLMIESVRGIATVKLFNDHGGRTDRFTSLFTLTLNKMIRVKFLSSMARSGNEAIMGLCRLGIIALGARGVLGGSFTIGAFVAAVAYVEMFLLKAAALVDNLIELRLLDLHVDRLRDITEQTKEDLGKGFSPTRVGALRFENVGFRYADDEPWILRHFNETIKPGESVALAGPSGVGKTTLVKLILGFLEPTEGRILYDGVDIADIGRGGFRSICGTVLQSDRLFSGSVEDNICFFETDRDQERMVHAARLAAIDDEVQAFPMGYKTLVGDMGSALSAGQEQRILLARAIYRRPQLLLLDEATSHLDVVNERLISRNVAALNMTRMMVAHRPETIASAERVIHLDYPEVGERDAPVTERTVVQQPA</sequence>
<dbReference type="SUPFAM" id="SSF90123">
    <property type="entry name" value="ABC transporter transmembrane region"/>
    <property type="match status" value="1"/>
</dbReference>
<dbReference type="SMART" id="SM00382">
    <property type="entry name" value="AAA"/>
    <property type="match status" value="1"/>
</dbReference>
<evidence type="ECO:0000259" key="10">
    <source>
        <dbReference type="PROSITE" id="PS50990"/>
    </source>
</evidence>
<keyword evidence="3" id="KW-0547">Nucleotide-binding</keyword>
<dbReference type="Gene3D" id="1.20.1560.10">
    <property type="entry name" value="ABC transporter type 1, transmembrane domain"/>
    <property type="match status" value="1"/>
</dbReference>
<feature type="domain" description="ABC transporter" evidence="8">
    <location>
        <begin position="474"/>
        <end position="700"/>
    </location>
</feature>
<evidence type="ECO:0000256" key="2">
    <source>
        <dbReference type="ARBA" id="ARBA00022692"/>
    </source>
</evidence>
<evidence type="ECO:0000256" key="7">
    <source>
        <dbReference type="SAM" id="Phobius"/>
    </source>
</evidence>
<dbReference type="PROSITE" id="PS50990">
    <property type="entry name" value="PEPTIDASE_C39"/>
    <property type="match status" value="1"/>
</dbReference>
<reference evidence="11 12" key="1">
    <citation type="submission" date="2023-07" db="EMBL/GenBank/DDBJ databases">
        <title>Sorghum-associated microbial communities from plants grown in Nebraska, USA.</title>
        <authorList>
            <person name="Schachtman D."/>
        </authorList>
    </citation>
    <scope>NUCLEOTIDE SEQUENCE [LARGE SCALE GENOMIC DNA]</scope>
    <source>
        <strain evidence="11 12">CC60</strain>
    </source>
</reference>
<keyword evidence="2 7" id="KW-0812">Transmembrane</keyword>
<dbReference type="InterPro" id="IPR039421">
    <property type="entry name" value="Type_1_exporter"/>
</dbReference>
<evidence type="ECO:0000256" key="5">
    <source>
        <dbReference type="ARBA" id="ARBA00022989"/>
    </source>
</evidence>
<dbReference type="PANTHER" id="PTHR24221">
    <property type="entry name" value="ATP-BINDING CASSETTE SUB-FAMILY B"/>
    <property type="match status" value="1"/>
</dbReference>
<feature type="transmembrane region" description="Helical" evidence="7">
    <location>
        <begin position="298"/>
        <end position="318"/>
    </location>
</feature>
<dbReference type="Gene3D" id="3.40.50.300">
    <property type="entry name" value="P-loop containing nucleotide triphosphate hydrolases"/>
    <property type="match status" value="1"/>
</dbReference>
<dbReference type="Pfam" id="PF00005">
    <property type="entry name" value="ABC_tran"/>
    <property type="match status" value="1"/>
</dbReference>
<name>A0ABT9STE0_9GAMM</name>
<comment type="subcellular location">
    <subcellularLocation>
        <location evidence="1">Cell membrane</location>
        <topology evidence="1">Multi-pass membrane protein</topology>
    </subcellularLocation>
</comment>
<dbReference type="Proteomes" id="UP001237737">
    <property type="component" value="Unassembled WGS sequence"/>
</dbReference>
<dbReference type="RefSeq" id="WP_306846906.1">
    <property type="nucleotide sequence ID" value="NZ_JAUSSK010000001.1"/>
</dbReference>
<comment type="caution">
    <text evidence="11">The sequence shown here is derived from an EMBL/GenBank/DDBJ whole genome shotgun (WGS) entry which is preliminary data.</text>
</comment>
<dbReference type="CDD" id="cd18567">
    <property type="entry name" value="ABC_6TM_CvaB_RaxB_like"/>
    <property type="match status" value="1"/>
</dbReference>
<keyword evidence="6 7" id="KW-0472">Membrane</keyword>
<proteinExistence type="predicted"/>
<dbReference type="InterPro" id="IPR011527">
    <property type="entry name" value="ABC1_TM_dom"/>
</dbReference>
<dbReference type="PANTHER" id="PTHR24221:SF606">
    <property type="entry name" value="COLICIN V SECRETION-PROCESSING ATP-BINDING PROTEIN"/>
    <property type="match status" value="1"/>
</dbReference>
<dbReference type="InterPro" id="IPR027417">
    <property type="entry name" value="P-loop_NTPase"/>
</dbReference>
<dbReference type="EMBL" id="JAUSSK010000001">
    <property type="protein sequence ID" value="MDQ0008254.1"/>
    <property type="molecule type" value="Genomic_DNA"/>
</dbReference>
<evidence type="ECO:0000259" key="8">
    <source>
        <dbReference type="PROSITE" id="PS50893"/>
    </source>
</evidence>
<feature type="domain" description="ABC transmembrane type-1" evidence="9">
    <location>
        <begin position="163"/>
        <end position="443"/>
    </location>
</feature>